<feature type="active site" description="Proton donor/acceptor" evidence="2">
    <location>
        <position position="166"/>
    </location>
</feature>
<feature type="region of interest" description="Disordered" evidence="3">
    <location>
        <begin position="59"/>
        <end position="88"/>
    </location>
</feature>
<evidence type="ECO:0000256" key="4">
    <source>
        <dbReference type="SAM" id="Phobius"/>
    </source>
</evidence>
<proteinExistence type="predicted"/>
<keyword evidence="1" id="KW-0378">Hydrolase</keyword>
<feature type="active site" description="Acyl-thioester intermediate" evidence="2">
    <location>
        <position position="260"/>
    </location>
</feature>
<keyword evidence="4" id="KW-1133">Transmembrane helix</keyword>
<accession>A0A7X2TP28</accession>
<dbReference type="PROSITE" id="PS51257">
    <property type="entry name" value="PROKAR_LIPOPROTEIN"/>
    <property type="match status" value="1"/>
</dbReference>
<keyword evidence="4" id="KW-0472">Membrane</keyword>
<feature type="transmembrane region" description="Helical" evidence="4">
    <location>
        <begin position="12"/>
        <end position="32"/>
    </location>
</feature>
<name>A0A7X2TP28_9FIRM</name>
<dbReference type="SUPFAM" id="SSF63817">
    <property type="entry name" value="Sortase"/>
    <property type="match status" value="1"/>
</dbReference>
<sequence>MSRGDGKKKSPGSVLLTIGIVACLAVMAYAGYRLVTTLYAYRQGEKEYSRIADAYTTDTGDDAAAGGETPSGSGADSGEGGSAEADAAPVPPIQVDFDALKKVNGDVVGWLYIPALDISYPIMQGEDDDYYLHRTTERTYNFSGSIFMEAENSGDFTDPNTIIYGHNMKNGSMFGTLSHLLTKGKYKEDSTFWILTPEKNLRYRMFSLHETDAVSSVYTLFEGTDQTFVDWAGQMKAQSQVDLGEQGFSVDSRIVTLSTCTADSVSRFVVQAVQMQT</sequence>
<comment type="caution">
    <text evidence="5">The sequence shown here is derived from an EMBL/GenBank/DDBJ whole genome shotgun (WGS) entry which is preliminary data.</text>
</comment>
<protein>
    <submittedName>
        <fullName evidence="5">Class B sortase</fullName>
    </submittedName>
</protein>
<dbReference type="AlphaFoldDB" id="A0A7X2TP28"/>
<dbReference type="InterPro" id="IPR023365">
    <property type="entry name" value="Sortase_dom-sf"/>
</dbReference>
<evidence type="ECO:0000256" key="2">
    <source>
        <dbReference type="PIRSR" id="PIRSR605754-1"/>
    </source>
</evidence>
<dbReference type="CDD" id="cd05826">
    <property type="entry name" value="Sortase_B"/>
    <property type="match status" value="1"/>
</dbReference>
<evidence type="ECO:0000256" key="3">
    <source>
        <dbReference type="SAM" id="MobiDB-lite"/>
    </source>
</evidence>
<reference evidence="5 6" key="1">
    <citation type="submission" date="2019-08" db="EMBL/GenBank/DDBJ databases">
        <title>In-depth cultivation of the pig gut microbiome towards novel bacterial diversity and tailored functional studies.</title>
        <authorList>
            <person name="Wylensek D."/>
            <person name="Hitch T.C.A."/>
            <person name="Clavel T."/>
        </authorList>
    </citation>
    <scope>NUCLEOTIDE SEQUENCE [LARGE SCALE GENOMIC DNA]</scope>
    <source>
        <strain evidence="5 6">Oil+RF-744-WCA-WT-13</strain>
    </source>
</reference>
<dbReference type="Proteomes" id="UP000466864">
    <property type="component" value="Unassembled WGS sequence"/>
</dbReference>
<dbReference type="InterPro" id="IPR009835">
    <property type="entry name" value="SrtB"/>
</dbReference>
<evidence type="ECO:0000256" key="1">
    <source>
        <dbReference type="ARBA" id="ARBA00022801"/>
    </source>
</evidence>
<dbReference type="InterPro" id="IPR005754">
    <property type="entry name" value="Sortase"/>
</dbReference>
<dbReference type="RefSeq" id="WP_154458080.1">
    <property type="nucleotide sequence ID" value="NZ_VUMV01000004.1"/>
</dbReference>
<gene>
    <name evidence="5" type="ORF">FYJ60_07615</name>
</gene>
<evidence type="ECO:0000313" key="6">
    <source>
        <dbReference type="Proteomes" id="UP000466864"/>
    </source>
</evidence>
<evidence type="ECO:0000313" key="5">
    <source>
        <dbReference type="EMBL" id="MST82180.1"/>
    </source>
</evidence>
<keyword evidence="6" id="KW-1185">Reference proteome</keyword>
<keyword evidence="4" id="KW-0812">Transmembrane</keyword>
<dbReference type="Pfam" id="PF04203">
    <property type="entry name" value="Sortase"/>
    <property type="match status" value="1"/>
</dbReference>
<organism evidence="5 6">
    <name type="scientific">Bilifractor porci</name>
    <dbReference type="NCBI Taxonomy" id="2606636"/>
    <lineage>
        <taxon>Bacteria</taxon>
        <taxon>Bacillati</taxon>
        <taxon>Bacillota</taxon>
        <taxon>Clostridia</taxon>
        <taxon>Lachnospirales</taxon>
        <taxon>Lachnospiraceae</taxon>
        <taxon>Bilifractor</taxon>
    </lineage>
</organism>
<feature type="compositionally biased region" description="Low complexity" evidence="3">
    <location>
        <begin position="59"/>
        <end position="74"/>
    </location>
</feature>
<dbReference type="Gene3D" id="2.40.260.10">
    <property type="entry name" value="Sortase"/>
    <property type="match status" value="1"/>
</dbReference>
<dbReference type="GO" id="GO:0016787">
    <property type="term" value="F:hydrolase activity"/>
    <property type="evidence" value="ECO:0007669"/>
    <property type="project" value="UniProtKB-KW"/>
</dbReference>
<dbReference type="EMBL" id="VUMV01000004">
    <property type="protein sequence ID" value="MST82180.1"/>
    <property type="molecule type" value="Genomic_DNA"/>
</dbReference>